<evidence type="ECO:0000256" key="2">
    <source>
        <dbReference type="ARBA" id="ARBA00022448"/>
    </source>
</evidence>
<dbReference type="InterPro" id="IPR003439">
    <property type="entry name" value="ABC_transporter-like_ATP-bd"/>
</dbReference>
<evidence type="ECO:0000256" key="4">
    <source>
        <dbReference type="ARBA" id="ARBA00022840"/>
    </source>
</evidence>
<keyword evidence="4 6" id="KW-0067">ATP-binding</keyword>
<evidence type="ECO:0000256" key="3">
    <source>
        <dbReference type="ARBA" id="ARBA00022741"/>
    </source>
</evidence>
<dbReference type="Gene3D" id="3.40.50.300">
    <property type="entry name" value="P-loop containing nucleotide triphosphate hydrolases"/>
    <property type="match status" value="1"/>
</dbReference>
<dbReference type="InterPro" id="IPR027417">
    <property type="entry name" value="P-loop_NTPase"/>
</dbReference>
<evidence type="ECO:0000259" key="5">
    <source>
        <dbReference type="PROSITE" id="PS50893"/>
    </source>
</evidence>
<feature type="domain" description="ABC transporter" evidence="5">
    <location>
        <begin position="2"/>
        <end position="230"/>
    </location>
</feature>
<dbReference type="GO" id="GO:0016887">
    <property type="term" value="F:ATP hydrolysis activity"/>
    <property type="evidence" value="ECO:0007669"/>
    <property type="project" value="InterPro"/>
</dbReference>
<name>A0A0L6U2U7_9FIRM</name>
<keyword evidence="3" id="KW-0547">Nucleotide-binding</keyword>
<dbReference type="SMART" id="SM00382">
    <property type="entry name" value="AAA"/>
    <property type="match status" value="1"/>
</dbReference>
<comment type="similarity">
    <text evidence="1">Belongs to the ABC transporter superfamily.</text>
</comment>
<evidence type="ECO:0000313" key="7">
    <source>
        <dbReference type="Proteomes" id="UP000036873"/>
    </source>
</evidence>
<protein>
    <submittedName>
        <fullName evidence="6">ABC transporter ATP-binding protein</fullName>
    </submittedName>
</protein>
<dbReference type="PATRIC" id="fig|52689.4.peg.751"/>
<dbReference type="GO" id="GO:0005524">
    <property type="term" value="F:ATP binding"/>
    <property type="evidence" value="ECO:0007669"/>
    <property type="project" value="UniProtKB-KW"/>
</dbReference>
<accession>A0A0L6U2U7</accession>
<dbReference type="Proteomes" id="UP000036873">
    <property type="component" value="Unassembled WGS sequence"/>
</dbReference>
<gene>
    <name evidence="6" type="ORF">AKG39_08110</name>
</gene>
<organism evidence="6 7">
    <name type="scientific">Acetobacterium bakii</name>
    <dbReference type="NCBI Taxonomy" id="52689"/>
    <lineage>
        <taxon>Bacteria</taxon>
        <taxon>Bacillati</taxon>
        <taxon>Bacillota</taxon>
        <taxon>Clostridia</taxon>
        <taxon>Eubacteriales</taxon>
        <taxon>Eubacteriaceae</taxon>
        <taxon>Acetobacterium</taxon>
    </lineage>
</organism>
<evidence type="ECO:0000313" key="6">
    <source>
        <dbReference type="EMBL" id="KNZ42120.1"/>
    </source>
</evidence>
<dbReference type="RefSeq" id="WP_050739880.1">
    <property type="nucleotide sequence ID" value="NZ_LGYO01000019.1"/>
</dbReference>
<dbReference type="InterPro" id="IPR050763">
    <property type="entry name" value="ABC_transporter_ATP-binding"/>
</dbReference>
<dbReference type="EMBL" id="LGYO01000019">
    <property type="protein sequence ID" value="KNZ42120.1"/>
    <property type="molecule type" value="Genomic_DNA"/>
</dbReference>
<sequence>MIEVKDTTLKYSNGKGIFDLNFKVKKGEVFGYIGPNGAGKTTTIRMLLGFSRSNKGVATIKGLNCAKQTASIQKILGYVPGEIAFFEEMRGNAFLNFMTQMRGTKQAKGLKIRESLIERFELDTREKIERMSRGMKQKLAIVAAFMHDPEILILDEPTSGLDPLMQTRFVDLILEEKRRGKTILMSSHRFEEVERTCDRVGIIKEGRIIEENDIIALKSAETKSYLVKFGTPPNLEELRRYGFSFKQFTEKDFEIFSPGDRIGLLVKVLANEKVLVFNSNTQTLEEIFLKHYGKEAKKA</sequence>
<comment type="caution">
    <text evidence="6">The sequence shown here is derived from an EMBL/GenBank/DDBJ whole genome shotgun (WGS) entry which is preliminary data.</text>
</comment>
<dbReference type="CDD" id="cd03230">
    <property type="entry name" value="ABC_DR_subfamily_A"/>
    <property type="match status" value="1"/>
</dbReference>
<dbReference type="SUPFAM" id="SSF52540">
    <property type="entry name" value="P-loop containing nucleoside triphosphate hydrolases"/>
    <property type="match status" value="1"/>
</dbReference>
<dbReference type="OrthoDB" id="9804819at2"/>
<reference evidence="7" key="1">
    <citation type="submission" date="2015-07" db="EMBL/GenBank/DDBJ databases">
        <title>Draft genome sequence of Acetobacterium bakii DSM 8293, a potential psychrophilic chemical producer through syngas fermentation.</title>
        <authorList>
            <person name="Song Y."/>
            <person name="Hwang S."/>
            <person name="Cho B.-K."/>
        </authorList>
    </citation>
    <scope>NUCLEOTIDE SEQUENCE [LARGE SCALE GENOMIC DNA]</scope>
    <source>
        <strain evidence="7">DSM 8239</strain>
    </source>
</reference>
<evidence type="ECO:0000256" key="1">
    <source>
        <dbReference type="ARBA" id="ARBA00005417"/>
    </source>
</evidence>
<dbReference type="PROSITE" id="PS50893">
    <property type="entry name" value="ABC_TRANSPORTER_2"/>
    <property type="match status" value="1"/>
</dbReference>
<dbReference type="PANTHER" id="PTHR42711:SF5">
    <property type="entry name" value="ABC TRANSPORTER ATP-BINDING PROTEIN NATA"/>
    <property type="match status" value="1"/>
</dbReference>
<keyword evidence="2" id="KW-0813">Transport</keyword>
<dbReference type="PANTHER" id="PTHR42711">
    <property type="entry name" value="ABC TRANSPORTER ATP-BINDING PROTEIN"/>
    <property type="match status" value="1"/>
</dbReference>
<dbReference type="STRING" id="52689.AKG39_08110"/>
<dbReference type="AlphaFoldDB" id="A0A0L6U2U7"/>
<keyword evidence="7" id="KW-1185">Reference proteome</keyword>
<dbReference type="Pfam" id="PF00005">
    <property type="entry name" value="ABC_tran"/>
    <property type="match status" value="1"/>
</dbReference>
<dbReference type="InterPro" id="IPR003593">
    <property type="entry name" value="AAA+_ATPase"/>
</dbReference>
<proteinExistence type="inferred from homology"/>